<evidence type="ECO:0000313" key="2">
    <source>
        <dbReference type="EMBL" id="TFB71543.1"/>
    </source>
</evidence>
<evidence type="ECO:0000256" key="1">
    <source>
        <dbReference type="SAM" id="MobiDB-lite"/>
    </source>
</evidence>
<dbReference type="EMBL" id="SOEY01000026">
    <property type="protein sequence ID" value="TFB71543.1"/>
    <property type="molecule type" value="Genomic_DNA"/>
</dbReference>
<sequence>MRRSRKTWQKQASAPRQIEPYTGPEGSDKAVNNEVSVPALAELALRDTFTFDELVRAVQRSRQRGLRIVELAELGVHDGLCAVSLMRDGEDLILHAHSDSALHRQQFVLHELAHLILGHDVDDDHDTRDYLLPDIPPQTLRRLLKRQDLNTDKEVQAETLADHLAAAIRGSTLHSSRYLEIFG</sequence>
<accession>A0A4R8UW02</accession>
<name>A0A4R8UW02_9MICO</name>
<evidence type="ECO:0000313" key="3">
    <source>
        <dbReference type="Proteomes" id="UP000298173"/>
    </source>
</evidence>
<proteinExistence type="predicted"/>
<reference evidence="2 3" key="1">
    <citation type="submission" date="2019-03" db="EMBL/GenBank/DDBJ databases">
        <title>Genomics of glacier-inhabiting Cryobacterium strains.</title>
        <authorList>
            <person name="Liu Q."/>
            <person name="Xin Y.-H."/>
        </authorList>
    </citation>
    <scope>NUCLEOTIDE SEQUENCE [LARGE SCALE GENOMIC DNA]</scope>
    <source>
        <strain evidence="2 3">HLT2-23</strain>
    </source>
</reference>
<protein>
    <submittedName>
        <fullName evidence="2">ImmA/IrrE family metallo-endopeptidase</fullName>
    </submittedName>
</protein>
<gene>
    <name evidence="2" type="ORF">E3O06_11910</name>
</gene>
<organism evidence="2 3">
    <name type="scientific">Cryobacterium glaciale</name>
    <dbReference type="NCBI Taxonomy" id="1259145"/>
    <lineage>
        <taxon>Bacteria</taxon>
        <taxon>Bacillati</taxon>
        <taxon>Actinomycetota</taxon>
        <taxon>Actinomycetes</taxon>
        <taxon>Micrococcales</taxon>
        <taxon>Microbacteriaceae</taxon>
        <taxon>Cryobacterium</taxon>
    </lineage>
</organism>
<dbReference type="Proteomes" id="UP000298173">
    <property type="component" value="Unassembled WGS sequence"/>
</dbReference>
<feature type="region of interest" description="Disordered" evidence="1">
    <location>
        <begin position="1"/>
        <end position="30"/>
    </location>
</feature>
<dbReference type="AlphaFoldDB" id="A0A4R8UW02"/>
<comment type="caution">
    <text evidence="2">The sequence shown here is derived from an EMBL/GenBank/DDBJ whole genome shotgun (WGS) entry which is preliminary data.</text>
</comment>
<keyword evidence="3" id="KW-1185">Reference proteome</keyword>
<dbReference type="OrthoDB" id="4144896at2"/>